<evidence type="ECO:0000256" key="4">
    <source>
        <dbReference type="ARBA" id="ARBA00022692"/>
    </source>
</evidence>
<dbReference type="InterPro" id="IPR000374">
    <property type="entry name" value="PC_trans"/>
</dbReference>
<evidence type="ECO:0000256" key="2">
    <source>
        <dbReference type="ARBA" id="ARBA00010185"/>
    </source>
</evidence>
<keyword evidence="4" id="KW-0812">Transmembrane</keyword>
<keyword evidence="5" id="KW-1133">Transmembrane helix</keyword>
<evidence type="ECO:0000256" key="3">
    <source>
        <dbReference type="ARBA" id="ARBA00022679"/>
    </source>
</evidence>
<dbReference type="PANTHER" id="PTHR43535:SF1">
    <property type="entry name" value="PHOSPHATIDATE CYTIDYLYLTRANSFERASE"/>
    <property type="match status" value="1"/>
</dbReference>
<comment type="similarity">
    <text evidence="2">Belongs to the CDS family.</text>
</comment>
<evidence type="ECO:0000256" key="6">
    <source>
        <dbReference type="ARBA" id="ARBA00023136"/>
    </source>
</evidence>
<evidence type="ECO:0000313" key="7">
    <source>
        <dbReference type="EMBL" id="SVD01361.1"/>
    </source>
</evidence>
<dbReference type="AlphaFoldDB" id="A0A382RXI4"/>
<evidence type="ECO:0000256" key="5">
    <source>
        <dbReference type="ARBA" id="ARBA00022989"/>
    </source>
</evidence>
<sequence length="65" mass="7086">LLLTGVIVGVGGQLGDLTISFIKRDLGVKDMGVVIPGHGGILDRVDSLIFVAPLFFHMIRWFHDL</sequence>
<feature type="non-terminal residue" evidence="7">
    <location>
        <position position="1"/>
    </location>
</feature>
<protein>
    <recommendedName>
        <fullName evidence="8">Phosphatidate cytidylyltransferase</fullName>
    </recommendedName>
</protein>
<dbReference type="GO" id="GO:0016772">
    <property type="term" value="F:transferase activity, transferring phosphorus-containing groups"/>
    <property type="evidence" value="ECO:0007669"/>
    <property type="project" value="InterPro"/>
</dbReference>
<keyword evidence="6" id="KW-0472">Membrane</keyword>
<gene>
    <name evidence="7" type="ORF">METZ01_LOCUS354215</name>
</gene>
<reference evidence="7" key="1">
    <citation type="submission" date="2018-05" db="EMBL/GenBank/DDBJ databases">
        <authorList>
            <person name="Lanie J.A."/>
            <person name="Ng W.-L."/>
            <person name="Kazmierczak K.M."/>
            <person name="Andrzejewski T.M."/>
            <person name="Davidsen T.M."/>
            <person name="Wayne K.J."/>
            <person name="Tettelin H."/>
            <person name="Glass J.I."/>
            <person name="Rusch D."/>
            <person name="Podicherti R."/>
            <person name="Tsui H.-C.T."/>
            <person name="Winkler M.E."/>
        </authorList>
    </citation>
    <scope>NUCLEOTIDE SEQUENCE</scope>
</reference>
<proteinExistence type="inferred from homology"/>
<evidence type="ECO:0008006" key="8">
    <source>
        <dbReference type="Google" id="ProtNLM"/>
    </source>
</evidence>
<accession>A0A382RXI4</accession>
<keyword evidence="3" id="KW-0808">Transferase</keyword>
<dbReference type="EMBL" id="UINC01124306">
    <property type="protein sequence ID" value="SVD01361.1"/>
    <property type="molecule type" value="Genomic_DNA"/>
</dbReference>
<dbReference type="PROSITE" id="PS01315">
    <property type="entry name" value="CDS"/>
    <property type="match status" value="1"/>
</dbReference>
<dbReference type="PANTHER" id="PTHR43535">
    <property type="entry name" value="PHOSPHATIDATE CYTIDYLYLTRANSFERASE"/>
    <property type="match status" value="1"/>
</dbReference>
<evidence type="ECO:0000256" key="1">
    <source>
        <dbReference type="ARBA" id="ARBA00004141"/>
    </source>
</evidence>
<dbReference type="Pfam" id="PF01148">
    <property type="entry name" value="CTP_transf_1"/>
    <property type="match status" value="1"/>
</dbReference>
<comment type="subcellular location">
    <subcellularLocation>
        <location evidence="1">Membrane</location>
        <topology evidence="1">Multi-pass membrane protein</topology>
    </subcellularLocation>
</comment>
<dbReference type="GO" id="GO:0005886">
    <property type="term" value="C:plasma membrane"/>
    <property type="evidence" value="ECO:0007669"/>
    <property type="project" value="TreeGrafter"/>
</dbReference>
<name>A0A382RXI4_9ZZZZ</name>
<dbReference type="GO" id="GO:0009273">
    <property type="term" value="P:peptidoglycan-based cell wall biogenesis"/>
    <property type="evidence" value="ECO:0007669"/>
    <property type="project" value="TreeGrafter"/>
</dbReference>
<organism evidence="7">
    <name type="scientific">marine metagenome</name>
    <dbReference type="NCBI Taxonomy" id="408172"/>
    <lineage>
        <taxon>unclassified sequences</taxon>
        <taxon>metagenomes</taxon>
        <taxon>ecological metagenomes</taxon>
    </lineage>
</organism>